<keyword evidence="2" id="KW-1185">Reference proteome</keyword>
<accession>A0AAD3SKF1</accession>
<proteinExistence type="predicted"/>
<protein>
    <submittedName>
        <fullName evidence="1">Uncharacterized protein</fullName>
    </submittedName>
</protein>
<comment type="caution">
    <text evidence="1">The sequence shown here is derived from an EMBL/GenBank/DDBJ whole genome shotgun (WGS) entry which is preliminary data.</text>
</comment>
<organism evidence="1 2">
    <name type="scientific">Nepenthes gracilis</name>
    <name type="common">Slender pitcher plant</name>
    <dbReference type="NCBI Taxonomy" id="150966"/>
    <lineage>
        <taxon>Eukaryota</taxon>
        <taxon>Viridiplantae</taxon>
        <taxon>Streptophyta</taxon>
        <taxon>Embryophyta</taxon>
        <taxon>Tracheophyta</taxon>
        <taxon>Spermatophyta</taxon>
        <taxon>Magnoliopsida</taxon>
        <taxon>eudicotyledons</taxon>
        <taxon>Gunneridae</taxon>
        <taxon>Pentapetalae</taxon>
        <taxon>Caryophyllales</taxon>
        <taxon>Nepenthaceae</taxon>
        <taxon>Nepenthes</taxon>
    </lineage>
</organism>
<evidence type="ECO:0000313" key="1">
    <source>
        <dbReference type="EMBL" id="GMH11981.1"/>
    </source>
</evidence>
<sequence length="234" mass="25928">MNGVPFLGKSTVTRCGTRILTRSLCRLDAASLLDFPGGFIVSLRRDEKCRSMEASMCLWPTSRLVKWKLFEISPSQITAKDGVEMHFMVNWMSPDKSADNFPGHQDIITRSSPDQVSASQGCSGGCNRRFEISSSAYLEDIGWLLPGSARDFDWLEICRFLCGCIGGFQRVLSMGLSSVSTSRGLSRSLNLDHLASCLLKFSPVICFFVSNILLDLVLLDGVEQRSRGFLSLHL</sequence>
<gene>
    <name evidence="1" type="ORF">Nepgr_013822</name>
</gene>
<dbReference type="AlphaFoldDB" id="A0AAD3SKF1"/>
<evidence type="ECO:0000313" key="2">
    <source>
        <dbReference type="Proteomes" id="UP001279734"/>
    </source>
</evidence>
<dbReference type="EMBL" id="BSYO01000011">
    <property type="protein sequence ID" value="GMH11981.1"/>
    <property type="molecule type" value="Genomic_DNA"/>
</dbReference>
<name>A0AAD3SKF1_NEPGR</name>
<dbReference type="Proteomes" id="UP001279734">
    <property type="component" value="Unassembled WGS sequence"/>
</dbReference>
<reference evidence="1" key="1">
    <citation type="submission" date="2023-05" db="EMBL/GenBank/DDBJ databases">
        <title>Nepenthes gracilis genome sequencing.</title>
        <authorList>
            <person name="Fukushima K."/>
        </authorList>
    </citation>
    <scope>NUCLEOTIDE SEQUENCE</scope>
    <source>
        <strain evidence="1">SING2019-196</strain>
    </source>
</reference>